<dbReference type="AlphaFoldDB" id="A0A087AU19"/>
<evidence type="ECO:0000313" key="32">
    <source>
        <dbReference type="Proteomes" id="UP000293701"/>
    </source>
</evidence>
<sequence length="166" mass="18775">MTDSDPQLIRHATIDDLDALAAMESECFPAAEAADRSSLRARIETYPECFWLLIDGEIVMAFINGFATDRRDLTDDMYEDAAQHNPQGDWQMIFGVDTAPKYQHRGCASTLMRKVIEDTRAAGRKGLVLTCKDRLVGFYAQFGYEDEGISESTHGDVVWHQMRLTF</sequence>
<evidence type="ECO:0000313" key="26">
    <source>
        <dbReference type="Proteomes" id="UP000292478"/>
    </source>
</evidence>
<evidence type="ECO:0000313" key="5">
    <source>
        <dbReference type="EMBL" id="TCD83427.1"/>
    </source>
</evidence>
<reference evidence="19 34" key="5">
    <citation type="submission" date="2023-02" db="EMBL/GenBank/DDBJ databases">
        <authorList>
            <person name="Pan L."/>
        </authorList>
    </citation>
    <scope>NUCLEOTIDE SEQUENCE [LARGE SCALE GENOMIC DNA]</scope>
    <source>
        <strain evidence="19 34">F2</strain>
    </source>
</reference>
<dbReference type="EC" id="2.3.1.-" evidence="19"/>
<dbReference type="Proteomes" id="UP000293319">
    <property type="component" value="Unassembled WGS sequence"/>
</dbReference>
<dbReference type="Proteomes" id="UP000291881">
    <property type="component" value="Unassembled WGS sequence"/>
</dbReference>
<evidence type="ECO:0000313" key="9">
    <source>
        <dbReference type="EMBL" id="TCE43353.1"/>
    </source>
</evidence>
<feature type="domain" description="N-acetyltransferase" evidence="3">
    <location>
        <begin position="7"/>
        <end position="165"/>
    </location>
</feature>
<dbReference type="EMBL" id="SHRR01000022">
    <property type="protein sequence ID" value="TCE84880.1"/>
    <property type="molecule type" value="Genomic_DNA"/>
</dbReference>
<evidence type="ECO:0000313" key="14">
    <source>
        <dbReference type="EMBL" id="TCF38489.1"/>
    </source>
</evidence>
<dbReference type="EMBL" id="SHPR01000033">
    <property type="protein sequence ID" value="TCD83427.1"/>
    <property type="molecule type" value="Genomic_DNA"/>
</dbReference>
<dbReference type="RefSeq" id="WP_007053332.1">
    <property type="nucleotide sequence ID" value="NZ_BCYH01000054.1"/>
</dbReference>
<dbReference type="Proteomes" id="UP000292260">
    <property type="component" value="Unassembled WGS sequence"/>
</dbReference>
<dbReference type="PANTHER" id="PTHR10908:SF0">
    <property type="entry name" value="SEROTONIN N-ACETYLTRANSFERASE"/>
    <property type="match status" value="1"/>
</dbReference>
<dbReference type="Proteomes" id="UP000292478">
    <property type="component" value="Unassembled WGS sequence"/>
</dbReference>
<evidence type="ECO:0000313" key="24">
    <source>
        <dbReference type="Proteomes" id="UP000292241"/>
    </source>
</evidence>
<dbReference type="EMBL" id="SHSV01000026">
    <property type="protein sequence ID" value="TCF44310.1"/>
    <property type="molecule type" value="Genomic_DNA"/>
</dbReference>
<dbReference type="InterPro" id="IPR000182">
    <property type="entry name" value="GNAT_dom"/>
</dbReference>
<dbReference type="EMBL" id="SHRX01000023">
    <property type="protein sequence ID" value="TCE97222.1"/>
    <property type="molecule type" value="Genomic_DNA"/>
</dbReference>
<evidence type="ECO:0000313" key="6">
    <source>
        <dbReference type="EMBL" id="TCD85065.1"/>
    </source>
</evidence>
<evidence type="ECO:0000313" key="22">
    <source>
        <dbReference type="Proteomes" id="UP000291814"/>
    </source>
</evidence>
<dbReference type="Proteomes" id="UP000292692">
    <property type="component" value="Unassembled WGS sequence"/>
</dbReference>
<evidence type="ECO:0000313" key="15">
    <source>
        <dbReference type="EMBL" id="TCF44310.1"/>
    </source>
</evidence>
<name>A0A087AU19_BIFLL</name>
<evidence type="ECO:0000313" key="12">
    <source>
        <dbReference type="EMBL" id="TCF09086.1"/>
    </source>
</evidence>
<dbReference type="SUPFAM" id="SSF55729">
    <property type="entry name" value="Acyl-CoA N-acyltransferases (Nat)"/>
    <property type="match status" value="1"/>
</dbReference>
<evidence type="ECO:0000313" key="21">
    <source>
        <dbReference type="Proteomes" id="UP000291713"/>
    </source>
</evidence>
<reference evidence="4" key="3">
    <citation type="submission" date="2019-02" db="EMBL/GenBank/DDBJ databases">
        <authorList>
            <person name="Odamaki T."/>
        </authorList>
    </citation>
    <scope>NUCLEOTIDE SEQUENCE</scope>
    <source>
        <strain evidence="4">MCC10002</strain>
        <strain evidence="5">MCC10008</strain>
        <strain evidence="6">MCC10009</strain>
        <strain evidence="7">MCC10015</strain>
        <strain evidence="8">MCC10043</strain>
        <strain evidence="9">MCC10044</strain>
        <strain evidence="10">MCC10070</strain>
        <strain evidence="11">MCC10076</strain>
        <strain evidence="12">MCC10083</strain>
        <strain evidence="13">MCC10096</strain>
        <strain evidence="14">MCC10100</strain>
        <strain evidence="15">MCC10102</strain>
        <strain evidence="16">MCC10113</strain>
        <strain evidence="17">MCC10120</strain>
    </source>
</reference>
<dbReference type="Proteomes" id="UP000292932">
    <property type="component" value="Unassembled WGS sequence"/>
</dbReference>
<dbReference type="Proteomes" id="UP000291226">
    <property type="component" value="Unassembled WGS sequence"/>
</dbReference>
<dbReference type="PROSITE" id="PS51186">
    <property type="entry name" value="GNAT"/>
    <property type="match status" value="1"/>
</dbReference>
<evidence type="ECO:0000313" key="17">
    <source>
        <dbReference type="EMBL" id="TCF94713.1"/>
    </source>
</evidence>
<protein>
    <submittedName>
        <fullName evidence="4">Acyltransferase</fullName>
    </submittedName>
    <submittedName>
        <fullName evidence="19">GNAT family N-acetyltransferase</fullName>
        <ecNumber evidence="19">2.3.1.-</ecNumber>
    </submittedName>
</protein>
<dbReference type="Proteomes" id="UP000315512">
    <property type="component" value="Unassembled WGS sequence"/>
</dbReference>
<dbReference type="Proteomes" id="UP001221506">
    <property type="component" value="Chromosome"/>
</dbReference>
<dbReference type="Proteomes" id="UP000293701">
    <property type="component" value="Unassembled WGS sequence"/>
</dbReference>
<evidence type="ECO:0000313" key="7">
    <source>
        <dbReference type="EMBL" id="TCD96634.1"/>
    </source>
</evidence>
<keyword evidence="1 19" id="KW-0808">Transferase</keyword>
<dbReference type="Proteomes" id="UP000291814">
    <property type="component" value="Unassembled WGS sequence"/>
</dbReference>
<dbReference type="EMBL" id="SHPM01000032">
    <property type="protein sequence ID" value="TCD73033.1"/>
    <property type="molecule type" value="Genomic_DNA"/>
</dbReference>
<dbReference type="EMBL" id="SHST01000027">
    <property type="protein sequence ID" value="TCF38489.1"/>
    <property type="molecule type" value="Genomic_DNA"/>
</dbReference>
<dbReference type="InterPro" id="IPR016181">
    <property type="entry name" value="Acyl_CoA_acyltransferase"/>
</dbReference>
<evidence type="ECO:0000313" key="8">
    <source>
        <dbReference type="EMBL" id="TCE39882.1"/>
    </source>
</evidence>
<evidence type="ECO:0000313" key="28">
    <source>
        <dbReference type="Proteomes" id="UP000292751"/>
    </source>
</evidence>
<proteinExistence type="predicted"/>
<evidence type="ECO:0000313" key="13">
    <source>
        <dbReference type="EMBL" id="TCF30836.1"/>
    </source>
</evidence>
<evidence type="ECO:0000313" key="19">
    <source>
        <dbReference type="EMBL" id="WDY39700.1"/>
    </source>
</evidence>
<evidence type="ECO:0000313" key="11">
    <source>
        <dbReference type="EMBL" id="TCE97222.1"/>
    </source>
</evidence>
<dbReference type="EMBL" id="SZNG01000023">
    <property type="protein sequence ID" value="TPH34451.1"/>
    <property type="molecule type" value="Genomic_DNA"/>
</dbReference>
<dbReference type="InterPro" id="IPR051635">
    <property type="entry name" value="SNAT-like"/>
</dbReference>
<dbReference type="EMBL" id="SHTU01000023">
    <property type="protein sequence ID" value="TCF94713.1"/>
    <property type="molecule type" value="Genomic_DNA"/>
</dbReference>
<dbReference type="CDD" id="cd04301">
    <property type="entry name" value="NAT_SF"/>
    <property type="match status" value="1"/>
</dbReference>
<evidence type="ECO:0000256" key="2">
    <source>
        <dbReference type="ARBA" id="ARBA00023315"/>
    </source>
</evidence>
<evidence type="ECO:0000313" key="16">
    <source>
        <dbReference type="EMBL" id="TCF57523.1"/>
    </source>
</evidence>
<evidence type="ECO:0000313" key="4">
    <source>
        <dbReference type="EMBL" id="TCD73033.1"/>
    </source>
</evidence>
<dbReference type="EMBL" id="SHPX01000031">
    <property type="protein sequence ID" value="TCD96634.1"/>
    <property type="molecule type" value="Genomic_DNA"/>
</dbReference>
<dbReference type="Proteomes" id="UP000292751">
    <property type="component" value="Unassembled WGS sequence"/>
</dbReference>
<evidence type="ECO:0000313" key="10">
    <source>
        <dbReference type="EMBL" id="TCE84880.1"/>
    </source>
</evidence>
<evidence type="ECO:0000313" key="27">
    <source>
        <dbReference type="Proteomes" id="UP000292692"/>
    </source>
</evidence>
<evidence type="ECO:0000313" key="25">
    <source>
        <dbReference type="Proteomes" id="UP000292260"/>
    </source>
</evidence>
<dbReference type="OMA" id="IHLMCKE"/>
<evidence type="ECO:0000313" key="30">
    <source>
        <dbReference type="Proteomes" id="UP000293319"/>
    </source>
</evidence>
<accession>A0A087AU19</accession>
<dbReference type="EMBL" id="CP118598">
    <property type="protein sequence ID" value="WDY39700.1"/>
    <property type="molecule type" value="Genomic_DNA"/>
</dbReference>
<dbReference type="EMBL" id="SHSD01000035">
    <property type="protein sequence ID" value="TCF09086.1"/>
    <property type="molecule type" value="Genomic_DNA"/>
</dbReference>
<evidence type="ECO:0000259" key="3">
    <source>
        <dbReference type="PROSITE" id="PS51186"/>
    </source>
</evidence>
<dbReference type="Proteomes" id="UP000292241">
    <property type="component" value="Unassembled WGS sequence"/>
</dbReference>
<organism evidence="19 34">
    <name type="scientific">Bifidobacterium longum subsp. longum</name>
    <dbReference type="NCBI Taxonomy" id="1679"/>
    <lineage>
        <taxon>Bacteria</taxon>
        <taxon>Bacillati</taxon>
        <taxon>Actinomycetota</taxon>
        <taxon>Actinomycetes</taxon>
        <taxon>Bifidobacteriales</taxon>
        <taxon>Bifidobacteriaceae</taxon>
        <taxon>Bifidobacterium</taxon>
    </lineage>
</organism>
<gene>
    <name evidence="18" type="ORF">FCO76_10435</name>
    <name evidence="4" type="ORF">MCC10002_1643</name>
    <name evidence="5" type="ORF">MCC10008_1365</name>
    <name evidence="6" type="ORF">MCC10009_1347</name>
    <name evidence="7" type="ORF">MCC10015_1443</name>
    <name evidence="8" type="ORF">MCC10043_1588</name>
    <name evidence="9" type="ORF">MCC10044_1411</name>
    <name evidence="10" type="ORF">MCC10070_1441</name>
    <name evidence="11" type="ORF">MCC10076_1486</name>
    <name evidence="12" type="ORF">MCC10083_1472</name>
    <name evidence="13" type="ORF">MCC10096_1567</name>
    <name evidence="14" type="ORF">MCC10100_1352</name>
    <name evidence="15" type="ORF">MCC10102_1553</name>
    <name evidence="16" type="ORF">MCC10113_1413</name>
    <name evidence="17" type="ORF">MCC10120_1645</name>
    <name evidence="19" type="ORF">PWA56_07295</name>
</gene>
<dbReference type="GeneID" id="69578529"/>
<dbReference type="Proteomes" id="UP000293441">
    <property type="component" value="Unassembled WGS sequence"/>
</dbReference>
<evidence type="ECO:0000256" key="1">
    <source>
        <dbReference type="ARBA" id="ARBA00022679"/>
    </source>
</evidence>
<dbReference type="EMBL" id="SHQU01000031">
    <property type="protein sequence ID" value="TCE39882.1"/>
    <property type="molecule type" value="Genomic_DNA"/>
</dbReference>
<reference evidence="18" key="2">
    <citation type="journal article" date="2019" name="Appl. Environ. Microbiol.">
        <title>An in vitro enrichment strategy for formulating synergistic synbiotics.</title>
        <authorList>
            <person name="Kok C.R."/>
            <person name="Quintero D.F.G."/>
            <person name="Niyirora C."/>
            <person name="Rose D."/>
            <person name="Li A."/>
            <person name="Hutkins R."/>
        </authorList>
    </citation>
    <scope>NUCLEOTIDE SEQUENCE</scope>
    <source>
        <strain evidence="18">CR15</strain>
    </source>
</reference>
<dbReference type="Proteomes" id="UP000294241">
    <property type="component" value="Unassembled WGS sequence"/>
</dbReference>
<evidence type="ECO:0000313" key="18">
    <source>
        <dbReference type="EMBL" id="TPH34451.1"/>
    </source>
</evidence>
<dbReference type="EMBL" id="SHPS01000030">
    <property type="protein sequence ID" value="TCD85065.1"/>
    <property type="molecule type" value="Genomic_DNA"/>
</dbReference>
<evidence type="ECO:0000313" key="34">
    <source>
        <dbReference type="Proteomes" id="UP001221506"/>
    </source>
</evidence>
<dbReference type="Gene3D" id="3.40.630.30">
    <property type="match status" value="1"/>
</dbReference>
<evidence type="ECO:0000313" key="20">
    <source>
        <dbReference type="Proteomes" id="UP000291226"/>
    </source>
</evidence>
<evidence type="ECO:0000313" key="31">
    <source>
        <dbReference type="Proteomes" id="UP000293441"/>
    </source>
</evidence>
<reference evidence="20 21" key="1">
    <citation type="journal article" date="2018" name="Sci. Rep.">
        <title>Genomic diversity and distribution of Bifidobacterium longum subsp. longum across the human lifespan.</title>
        <authorList>
            <person name="Odamaki T."/>
            <person name="Bottacini F."/>
            <person name="Kato K."/>
            <person name="Mitsuyama E."/>
            <person name="Yoshida K."/>
            <person name="Horigome A."/>
            <person name="Xiao J.Z."/>
            <person name="van Sinderen D."/>
        </authorList>
    </citation>
    <scope>NUCLEOTIDE SEQUENCE [LARGE SCALE GENOMIC DNA]</scope>
    <source>
        <strain evidence="4 32">MCC10002</strain>
        <strain evidence="5 24">MCC10008</strain>
        <strain evidence="6 23">MCC10009</strain>
        <strain evidence="7 31">MCC10015</strain>
        <strain evidence="8 25">MCC10043</strain>
        <strain evidence="9 30">MCC10044</strain>
        <strain evidence="10 22">MCC10070</strain>
        <strain evidence="11 28">MCC10076</strain>
        <strain evidence="12 20">MCC10083</strain>
        <strain evidence="13 29">MCC10096</strain>
        <strain evidence="14 33">MCC10100</strain>
        <strain evidence="15 27">MCC10102</strain>
        <strain evidence="16 26">MCC10113</strain>
        <strain evidence="17 21">MCC10120</strain>
    </source>
</reference>
<evidence type="ECO:0000313" key="23">
    <source>
        <dbReference type="Proteomes" id="UP000291881"/>
    </source>
</evidence>
<evidence type="ECO:0000313" key="29">
    <source>
        <dbReference type="Proteomes" id="UP000292932"/>
    </source>
</evidence>
<dbReference type="EMBL" id="SHQV01000019">
    <property type="protein sequence ID" value="TCE43353.1"/>
    <property type="molecule type" value="Genomic_DNA"/>
</dbReference>
<dbReference type="EMBL" id="SHSP01000015">
    <property type="protein sequence ID" value="TCF30836.1"/>
    <property type="molecule type" value="Genomic_DNA"/>
</dbReference>
<keyword evidence="2 19" id="KW-0012">Acyltransferase</keyword>
<dbReference type="Pfam" id="PF00583">
    <property type="entry name" value="Acetyltransf_1"/>
    <property type="match status" value="1"/>
</dbReference>
<dbReference type="PANTHER" id="PTHR10908">
    <property type="entry name" value="SEROTONIN N-ACETYLTRANSFERASE"/>
    <property type="match status" value="1"/>
</dbReference>
<dbReference type="GO" id="GO:0008080">
    <property type="term" value="F:N-acetyltransferase activity"/>
    <property type="evidence" value="ECO:0007669"/>
    <property type="project" value="UniProtKB-ARBA"/>
</dbReference>
<evidence type="ECO:0000313" key="33">
    <source>
        <dbReference type="Proteomes" id="UP000294241"/>
    </source>
</evidence>
<reference evidence="18" key="4">
    <citation type="submission" date="2019-04" db="EMBL/GenBank/DDBJ databases">
        <authorList>
            <person name="Kok C.R."/>
            <person name="Hutkins R."/>
        </authorList>
    </citation>
    <scope>NUCLEOTIDE SEQUENCE</scope>
    <source>
        <strain evidence="18">CR15</strain>
    </source>
</reference>
<dbReference type="EMBL" id="SHTC01000021">
    <property type="protein sequence ID" value="TCF57523.1"/>
    <property type="molecule type" value="Genomic_DNA"/>
</dbReference>
<dbReference type="Proteomes" id="UP000291713">
    <property type="component" value="Unassembled WGS sequence"/>
</dbReference>